<evidence type="ECO:0000313" key="4">
    <source>
        <dbReference type="EMBL" id="KAL0279263.1"/>
    </source>
</evidence>
<dbReference type="FunFam" id="3.30.450.30:FF:000004">
    <property type="entry name" value="ragulator complex protein LAMTOR2"/>
    <property type="match status" value="1"/>
</dbReference>
<dbReference type="EMBL" id="JARGDH010000001">
    <property type="protein sequence ID" value="KAL0279263.1"/>
    <property type="molecule type" value="Genomic_DNA"/>
</dbReference>
<dbReference type="InterPro" id="IPR004942">
    <property type="entry name" value="Roadblock/LAMTOR2_dom"/>
</dbReference>
<organism evidence="4">
    <name type="scientific">Menopon gallinae</name>
    <name type="common">poultry shaft louse</name>
    <dbReference type="NCBI Taxonomy" id="328185"/>
    <lineage>
        <taxon>Eukaryota</taxon>
        <taxon>Metazoa</taxon>
        <taxon>Ecdysozoa</taxon>
        <taxon>Arthropoda</taxon>
        <taxon>Hexapoda</taxon>
        <taxon>Insecta</taxon>
        <taxon>Pterygota</taxon>
        <taxon>Neoptera</taxon>
        <taxon>Paraneoptera</taxon>
        <taxon>Psocodea</taxon>
        <taxon>Troctomorpha</taxon>
        <taxon>Phthiraptera</taxon>
        <taxon>Amblycera</taxon>
        <taxon>Menoponidae</taxon>
        <taxon>Menopon</taxon>
    </lineage>
</organism>
<evidence type="ECO:0000259" key="3">
    <source>
        <dbReference type="SMART" id="SM00960"/>
    </source>
</evidence>
<gene>
    <name evidence="4" type="ORF">PYX00_000865</name>
</gene>
<dbReference type="GO" id="GO:0005085">
    <property type="term" value="F:guanyl-nucleotide exchange factor activity"/>
    <property type="evidence" value="ECO:0007669"/>
    <property type="project" value="InterPro"/>
</dbReference>
<dbReference type="Pfam" id="PF03259">
    <property type="entry name" value="Robl_LC7"/>
    <property type="match status" value="1"/>
</dbReference>
<comment type="caution">
    <text evidence="4">The sequence shown here is derived from an EMBL/GenBank/DDBJ whole genome shotgun (WGS) entry which is preliminary data.</text>
</comment>
<dbReference type="GO" id="GO:0060090">
    <property type="term" value="F:molecular adaptor activity"/>
    <property type="evidence" value="ECO:0007669"/>
    <property type="project" value="InterPro"/>
</dbReference>
<dbReference type="GO" id="GO:0032008">
    <property type="term" value="P:positive regulation of TOR signaling"/>
    <property type="evidence" value="ECO:0007669"/>
    <property type="project" value="InterPro"/>
</dbReference>
<reference evidence="4" key="1">
    <citation type="journal article" date="2024" name="Gigascience">
        <title>Chromosome-level genome of the poultry shaft louse Menopon gallinae provides insight into the host-switching and adaptive evolution of parasitic lice.</title>
        <authorList>
            <person name="Xu Y."/>
            <person name="Ma L."/>
            <person name="Liu S."/>
            <person name="Liang Y."/>
            <person name="Liu Q."/>
            <person name="He Z."/>
            <person name="Tian L."/>
            <person name="Duan Y."/>
            <person name="Cai W."/>
            <person name="Li H."/>
            <person name="Song F."/>
        </authorList>
    </citation>
    <scope>NUCLEOTIDE SEQUENCE</scope>
    <source>
        <strain evidence="4">Cailab_2023a</strain>
    </source>
</reference>
<dbReference type="GO" id="GO:0005737">
    <property type="term" value="C:cytoplasm"/>
    <property type="evidence" value="ECO:0007669"/>
    <property type="project" value="UniProtKB-ARBA"/>
</dbReference>
<dbReference type="SMART" id="SM00960">
    <property type="entry name" value="Robl_LC7"/>
    <property type="match status" value="1"/>
</dbReference>
<proteinExistence type="inferred from homology"/>
<comment type="similarity">
    <text evidence="1">Belongs to the GAMAD family.</text>
</comment>
<accession>A0AAW2IBY7</accession>
<dbReference type="InterPro" id="IPR037587">
    <property type="entry name" value="LAMTOR2-like"/>
</dbReference>
<protein>
    <recommendedName>
        <fullName evidence="2">Ragulator complex protein LAMTOR2 homolog</fullName>
    </recommendedName>
</protein>
<dbReference type="Gene3D" id="3.30.450.30">
    <property type="entry name" value="Dynein light chain 2a, cytoplasmic"/>
    <property type="match status" value="1"/>
</dbReference>
<dbReference type="SUPFAM" id="SSF103196">
    <property type="entry name" value="Roadblock/LC7 domain"/>
    <property type="match status" value="1"/>
</dbReference>
<dbReference type="AlphaFoldDB" id="A0AAW2IBY7"/>
<sequence>MLRPKALTRVLSQANTGGVENTLLLNLDGALLAYSGYGSSDARVIGAIASNIWTAYEKSGSTAFRDDDLQVVLMECMEGKVAITRISNLLLCLYCSKQKVGFGILKEKARALAEYLHGPLSQVANS</sequence>
<evidence type="ECO:0000256" key="2">
    <source>
        <dbReference type="ARBA" id="ARBA00072715"/>
    </source>
</evidence>
<name>A0AAW2IBY7_9NEOP</name>
<feature type="domain" description="Roadblock/LAMTOR2" evidence="3">
    <location>
        <begin position="7"/>
        <end position="95"/>
    </location>
</feature>
<dbReference type="PANTHER" id="PTHR13323">
    <property type="entry name" value="LATE ENDOSOMAL/LYSOSOMAL MP1 INTERACTING PROTEIN"/>
    <property type="match status" value="1"/>
</dbReference>
<evidence type="ECO:0000256" key="1">
    <source>
        <dbReference type="ARBA" id="ARBA00007191"/>
    </source>
</evidence>